<dbReference type="GO" id="GO:0005615">
    <property type="term" value="C:extracellular space"/>
    <property type="evidence" value="ECO:0007669"/>
    <property type="project" value="TreeGrafter"/>
</dbReference>
<reference evidence="4" key="1">
    <citation type="submission" date="2021-12" db="EMBL/GenBank/DDBJ databases">
        <authorList>
            <person name="King R."/>
        </authorList>
    </citation>
    <scope>NUCLEOTIDE SEQUENCE</scope>
</reference>
<evidence type="ECO:0000256" key="1">
    <source>
        <dbReference type="ARBA" id="ARBA00022729"/>
    </source>
</evidence>
<evidence type="ECO:0000313" key="5">
    <source>
        <dbReference type="Proteomes" id="UP001154114"/>
    </source>
</evidence>
<dbReference type="GO" id="GO:0007623">
    <property type="term" value="P:circadian rhythm"/>
    <property type="evidence" value="ECO:0007669"/>
    <property type="project" value="UniProtKB-ARBA"/>
</dbReference>
<proteinExistence type="inferred from homology"/>
<dbReference type="SMART" id="SM00700">
    <property type="entry name" value="JHBP"/>
    <property type="match status" value="1"/>
</dbReference>
<dbReference type="PANTHER" id="PTHR11008">
    <property type="entry name" value="PROTEIN TAKEOUT-LIKE PROTEIN"/>
    <property type="match status" value="1"/>
</dbReference>
<dbReference type="InterPro" id="IPR038606">
    <property type="entry name" value="To_sf"/>
</dbReference>
<organism evidence="4 5">
    <name type="scientific">Chrysodeixis includens</name>
    <name type="common">Soybean looper</name>
    <name type="synonym">Pseudoplusia includens</name>
    <dbReference type="NCBI Taxonomy" id="689277"/>
    <lineage>
        <taxon>Eukaryota</taxon>
        <taxon>Metazoa</taxon>
        <taxon>Ecdysozoa</taxon>
        <taxon>Arthropoda</taxon>
        <taxon>Hexapoda</taxon>
        <taxon>Insecta</taxon>
        <taxon>Pterygota</taxon>
        <taxon>Neoptera</taxon>
        <taxon>Endopterygota</taxon>
        <taxon>Lepidoptera</taxon>
        <taxon>Glossata</taxon>
        <taxon>Ditrysia</taxon>
        <taxon>Noctuoidea</taxon>
        <taxon>Noctuidae</taxon>
        <taxon>Plusiinae</taxon>
        <taxon>Chrysodeixis</taxon>
    </lineage>
</organism>
<protein>
    <submittedName>
        <fullName evidence="4">Uncharacterized protein</fullName>
    </submittedName>
</protein>
<gene>
    <name evidence="4" type="ORF">CINC_LOCUS1646</name>
</gene>
<dbReference type="EMBL" id="LR824014">
    <property type="protein sequence ID" value="CAD0199956.1"/>
    <property type="molecule type" value="Genomic_DNA"/>
</dbReference>
<dbReference type="PANTHER" id="PTHR11008:SF25">
    <property type="entry name" value="IP09473P-RELATED"/>
    <property type="match status" value="1"/>
</dbReference>
<dbReference type="AlphaFoldDB" id="A0A9N8PZY0"/>
<dbReference type="FunFam" id="3.15.10.30:FF:000001">
    <property type="entry name" value="Takeout-like protein 1"/>
    <property type="match status" value="1"/>
</dbReference>
<dbReference type="Pfam" id="PF06585">
    <property type="entry name" value="JHBP"/>
    <property type="match status" value="1"/>
</dbReference>
<name>A0A9N8PZY0_CHRIL</name>
<sequence length="301" mass="33677">MWRPGERGLSITPPPRAACSGPSFVKTCYKSDPEFDDCSREAVQQLFNALGPGLRDIGMQPLDPLKIPKIRILQGEGPVNVNAALDDVTVTGFGKTEVLSSQVDSKTYDFRTKVRVPKIRIEGTYDLKGKILLIPLVGRGICWFEPTNMTIDIVSDVKVYTKDDYVFFNVTGAHVKYAIGGLKLRMNNLFDGIESLGTYSAILSLMDELQNFSTSYAPSERADVPLSYRNSEMLWSPEESTNAYLNANWRPVSESLRPILSKTIEDILLGFMQRLFNNLPGDFMIGDIKDYVPSKKTEKKV</sequence>
<keyword evidence="5" id="KW-1185">Reference proteome</keyword>
<comment type="similarity">
    <text evidence="3">Belongs to the TO family.</text>
</comment>
<evidence type="ECO:0000256" key="2">
    <source>
        <dbReference type="ARBA" id="ARBA00023108"/>
    </source>
</evidence>
<dbReference type="OrthoDB" id="8175281at2759"/>
<keyword evidence="2" id="KW-0090">Biological rhythms</keyword>
<dbReference type="Proteomes" id="UP001154114">
    <property type="component" value="Chromosome 11"/>
</dbReference>
<dbReference type="InterPro" id="IPR010562">
    <property type="entry name" value="Haemolymph_juvenile_hormone-bd"/>
</dbReference>
<evidence type="ECO:0000256" key="3">
    <source>
        <dbReference type="ARBA" id="ARBA00060902"/>
    </source>
</evidence>
<evidence type="ECO:0000313" key="4">
    <source>
        <dbReference type="EMBL" id="CAD0199956.1"/>
    </source>
</evidence>
<keyword evidence="1" id="KW-0732">Signal</keyword>
<accession>A0A9N8PZY0</accession>
<dbReference type="Gene3D" id="3.15.10.30">
    <property type="entry name" value="Haemolymph juvenile hormone binding protein"/>
    <property type="match status" value="1"/>
</dbReference>